<name>A0A0P1AC01_PLAHL</name>
<keyword evidence="2" id="KW-1185">Reference proteome</keyword>
<dbReference type="AlphaFoldDB" id="A0A0P1AC01"/>
<reference evidence="2" key="1">
    <citation type="submission" date="2014-09" db="EMBL/GenBank/DDBJ databases">
        <authorList>
            <person name="Sharma Rahul"/>
            <person name="Thines Marco"/>
        </authorList>
    </citation>
    <scope>NUCLEOTIDE SEQUENCE [LARGE SCALE GENOMIC DNA]</scope>
</reference>
<sequence length="69" mass="7561">MLNGSLTFSPLSQPSRKKFLSGDIVAGNVVSVLDKSASGIELEYVAGSVSRHARQAQQRTTFKFRTKNF</sequence>
<protein>
    <submittedName>
        <fullName evidence="1">Uncharacterized protein</fullName>
    </submittedName>
</protein>
<dbReference type="RefSeq" id="XP_036263057.1">
    <property type="nucleotide sequence ID" value="XM_036407348.1"/>
</dbReference>
<dbReference type="EMBL" id="CCYD01000291">
    <property type="protein sequence ID" value="CEG37997.1"/>
    <property type="molecule type" value="Genomic_DNA"/>
</dbReference>
<proteinExistence type="predicted"/>
<dbReference type="Proteomes" id="UP000054928">
    <property type="component" value="Unassembled WGS sequence"/>
</dbReference>
<evidence type="ECO:0000313" key="2">
    <source>
        <dbReference type="Proteomes" id="UP000054928"/>
    </source>
</evidence>
<organism evidence="1 2">
    <name type="scientific">Plasmopara halstedii</name>
    <name type="common">Downy mildew of sunflower</name>
    <dbReference type="NCBI Taxonomy" id="4781"/>
    <lineage>
        <taxon>Eukaryota</taxon>
        <taxon>Sar</taxon>
        <taxon>Stramenopiles</taxon>
        <taxon>Oomycota</taxon>
        <taxon>Peronosporomycetes</taxon>
        <taxon>Peronosporales</taxon>
        <taxon>Peronosporaceae</taxon>
        <taxon>Plasmopara</taxon>
    </lineage>
</organism>
<evidence type="ECO:0000313" key="1">
    <source>
        <dbReference type="EMBL" id="CEG37997.1"/>
    </source>
</evidence>
<dbReference type="GeneID" id="59052917"/>
<accession>A0A0P1AC01</accession>